<feature type="compositionally biased region" description="Basic and acidic residues" evidence="1">
    <location>
        <begin position="98"/>
        <end position="109"/>
    </location>
</feature>
<name>A0A5C5XQB5_9BACT</name>
<gene>
    <name evidence="2" type="ORF">CA85_32910</name>
</gene>
<organism evidence="2 3">
    <name type="scientific">Allorhodopirellula solitaria</name>
    <dbReference type="NCBI Taxonomy" id="2527987"/>
    <lineage>
        <taxon>Bacteria</taxon>
        <taxon>Pseudomonadati</taxon>
        <taxon>Planctomycetota</taxon>
        <taxon>Planctomycetia</taxon>
        <taxon>Pirellulales</taxon>
        <taxon>Pirellulaceae</taxon>
        <taxon>Allorhodopirellula</taxon>
    </lineage>
</organism>
<dbReference type="EMBL" id="SJPK01000007">
    <property type="protein sequence ID" value="TWT65377.1"/>
    <property type="molecule type" value="Genomic_DNA"/>
</dbReference>
<sequence length="185" mass="19855">MQAGDPGVFSSHGNNQPPCSSLPTSQPAGSRVEAAVIQRHGDRRRPDQTSPTARILPFGEPSVSLNSPNRRAVLRGRHGQAVAFPRSHHLSNSLNAAKTERSGAARRGETGAGCRSQTETNGIIQDNVQSNALSRLTPIRPAAKVPPRSKTTGRDHLTQRDKTISAGCLRAATRRSIAKAIHRRN</sequence>
<accession>A0A5C5XQB5</accession>
<evidence type="ECO:0000256" key="1">
    <source>
        <dbReference type="SAM" id="MobiDB-lite"/>
    </source>
</evidence>
<keyword evidence="3" id="KW-1185">Reference proteome</keyword>
<feature type="compositionally biased region" description="Basic and acidic residues" evidence="1">
    <location>
        <begin position="152"/>
        <end position="163"/>
    </location>
</feature>
<dbReference type="AlphaFoldDB" id="A0A5C5XQB5"/>
<evidence type="ECO:0000313" key="2">
    <source>
        <dbReference type="EMBL" id="TWT65377.1"/>
    </source>
</evidence>
<feature type="compositionally biased region" description="Polar residues" evidence="1">
    <location>
        <begin position="115"/>
        <end position="134"/>
    </location>
</feature>
<comment type="caution">
    <text evidence="2">The sequence shown here is derived from an EMBL/GenBank/DDBJ whole genome shotgun (WGS) entry which is preliminary data.</text>
</comment>
<feature type="region of interest" description="Disordered" evidence="1">
    <location>
        <begin position="1"/>
        <end position="69"/>
    </location>
</feature>
<protein>
    <submittedName>
        <fullName evidence="2">Uncharacterized protein</fullName>
    </submittedName>
</protein>
<feature type="compositionally biased region" description="Polar residues" evidence="1">
    <location>
        <begin position="11"/>
        <end position="28"/>
    </location>
</feature>
<reference evidence="2 3" key="1">
    <citation type="submission" date="2019-02" db="EMBL/GenBank/DDBJ databases">
        <title>Deep-cultivation of Planctomycetes and their phenomic and genomic characterization uncovers novel biology.</title>
        <authorList>
            <person name="Wiegand S."/>
            <person name="Jogler M."/>
            <person name="Boedeker C."/>
            <person name="Pinto D."/>
            <person name="Vollmers J."/>
            <person name="Rivas-Marin E."/>
            <person name="Kohn T."/>
            <person name="Peeters S.H."/>
            <person name="Heuer A."/>
            <person name="Rast P."/>
            <person name="Oberbeckmann S."/>
            <person name="Bunk B."/>
            <person name="Jeske O."/>
            <person name="Meyerdierks A."/>
            <person name="Storesund J.E."/>
            <person name="Kallscheuer N."/>
            <person name="Luecker S."/>
            <person name="Lage O.M."/>
            <person name="Pohl T."/>
            <person name="Merkel B.J."/>
            <person name="Hornburger P."/>
            <person name="Mueller R.-W."/>
            <person name="Bruemmer F."/>
            <person name="Labrenz M."/>
            <person name="Spormann A.M."/>
            <person name="Op Den Camp H."/>
            <person name="Overmann J."/>
            <person name="Amann R."/>
            <person name="Jetten M.S.M."/>
            <person name="Mascher T."/>
            <person name="Medema M.H."/>
            <person name="Devos D.P."/>
            <person name="Kaster A.-K."/>
            <person name="Ovreas L."/>
            <person name="Rohde M."/>
            <person name="Galperin M.Y."/>
            <person name="Jogler C."/>
        </authorList>
    </citation>
    <scope>NUCLEOTIDE SEQUENCE [LARGE SCALE GENOMIC DNA]</scope>
    <source>
        <strain evidence="2 3">CA85</strain>
    </source>
</reference>
<dbReference type="Proteomes" id="UP000318053">
    <property type="component" value="Unassembled WGS sequence"/>
</dbReference>
<evidence type="ECO:0000313" key="3">
    <source>
        <dbReference type="Proteomes" id="UP000318053"/>
    </source>
</evidence>
<proteinExistence type="predicted"/>
<feature type="region of interest" description="Disordered" evidence="1">
    <location>
        <begin position="94"/>
        <end position="163"/>
    </location>
</feature>